<gene>
    <name evidence="5" type="ORF">GXM19_10275</name>
</gene>
<evidence type="ECO:0000259" key="4">
    <source>
        <dbReference type="PROSITE" id="PS50043"/>
    </source>
</evidence>
<dbReference type="PANTHER" id="PTHR44688">
    <property type="entry name" value="DNA-BINDING TRANSCRIPTIONAL ACTIVATOR DEVR_DOSR"/>
    <property type="match status" value="1"/>
</dbReference>
<dbReference type="EMBL" id="CP048433">
    <property type="protein sequence ID" value="QIA34841.1"/>
    <property type="molecule type" value="Genomic_DNA"/>
</dbReference>
<reference evidence="5 6" key="1">
    <citation type="submission" date="2020-01" db="EMBL/GenBank/DDBJ databases">
        <title>Complete genome sequence of Collinsella aerofaciens JCM 10188(T).</title>
        <authorList>
            <person name="Tourlousse D.M."/>
            <person name="Sakamoto M."/>
            <person name="Miura T."/>
            <person name="Narita K."/>
            <person name="Ohashi A."/>
            <person name="Uchino Y."/>
            <person name="Yamazoe A."/>
            <person name="Kameyama K."/>
            <person name="Terauchi J."/>
            <person name="Ohkuma M."/>
            <person name="Kawasaki H."/>
            <person name="Sekiguchi Y."/>
        </authorList>
    </citation>
    <scope>NUCLEOTIDE SEQUENCE [LARGE SCALE GENOMIC DNA]</scope>
    <source>
        <strain evidence="5 6">JCM 10188</strain>
    </source>
</reference>
<protein>
    <recommendedName>
        <fullName evidence="4">HTH luxR-type domain-containing protein</fullName>
    </recommendedName>
</protein>
<dbReference type="SUPFAM" id="SSF46894">
    <property type="entry name" value="C-terminal effector domain of the bipartite response regulators"/>
    <property type="match status" value="1"/>
</dbReference>
<keyword evidence="2" id="KW-0238">DNA-binding</keyword>
<evidence type="ECO:0000256" key="3">
    <source>
        <dbReference type="ARBA" id="ARBA00023163"/>
    </source>
</evidence>
<dbReference type="PANTHER" id="PTHR44688:SF16">
    <property type="entry name" value="DNA-BINDING TRANSCRIPTIONAL ACTIVATOR DEVR_DOSR"/>
    <property type="match status" value="1"/>
</dbReference>
<organism evidence="5 6">
    <name type="scientific">Collinsella aerofaciens (strain ATCC 25986 / DSM 3979 / JCM 10188 / KCTC 3647 / NCTC 11838 / VPI 1003)</name>
    <dbReference type="NCBI Taxonomy" id="411903"/>
    <lineage>
        <taxon>Bacteria</taxon>
        <taxon>Bacillati</taxon>
        <taxon>Actinomycetota</taxon>
        <taxon>Coriobacteriia</taxon>
        <taxon>Coriobacteriales</taxon>
        <taxon>Coriobacteriaceae</taxon>
        <taxon>Collinsella</taxon>
    </lineage>
</organism>
<dbReference type="GO" id="GO:0003677">
    <property type="term" value="F:DNA binding"/>
    <property type="evidence" value="ECO:0007669"/>
    <property type="project" value="UniProtKB-KW"/>
</dbReference>
<keyword evidence="3" id="KW-0804">Transcription</keyword>
<sequence length="182" mass="20083">MAHALYLRGDYGRSLGMAENALIMKQGSYPISELFLHLAASMACMSLKDIDAAKTHFGAAWNVARPDGLVELIGEHHGLLLGLIEACLKTQYPDDFARIIEITYRFSYGWRRIHNPDSGEDVADDLTTTEFTMAMLACRGWTNAEIARHMGVSPGTVKNRLSGVYAKLGIGTRAELVAHMLR</sequence>
<dbReference type="PROSITE" id="PS50043">
    <property type="entry name" value="HTH_LUXR_2"/>
    <property type="match status" value="1"/>
</dbReference>
<name>A0A858B793_COLAA</name>
<keyword evidence="1" id="KW-0805">Transcription regulation</keyword>
<dbReference type="SMART" id="SM00421">
    <property type="entry name" value="HTH_LUXR"/>
    <property type="match status" value="1"/>
</dbReference>
<feature type="domain" description="HTH luxR-type" evidence="4">
    <location>
        <begin position="119"/>
        <end position="182"/>
    </location>
</feature>
<dbReference type="GO" id="GO:0006355">
    <property type="term" value="P:regulation of DNA-templated transcription"/>
    <property type="evidence" value="ECO:0007669"/>
    <property type="project" value="InterPro"/>
</dbReference>
<accession>A0A858B793</accession>
<proteinExistence type="predicted"/>
<evidence type="ECO:0000313" key="6">
    <source>
        <dbReference type="Proteomes" id="UP000464211"/>
    </source>
</evidence>
<dbReference type="PRINTS" id="PR00038">
    <property type="entry name" value="HTHLUXR"/>
</dbReference>
<dbReference type="InterPro" id="IPR016032">
    <property type="entry name" value="Sig_transdc_resp-reg_C-effctor"/>
</dbReference>
<evidence type="ECO:0000313" key="5">
    <source>
        <dbReference type="EMBL" id="QIA34841.1"/>
    </source>
</evidence>
<evidence type="ECO:0000256" key="2">
    <source>
        <dbReference type="ARBA" id="ARBA00023125"/>
    </source>
</evidence>
<dbReference type="Gene3D" id="1.10.10.10">
    <property type="entry name" value="Winged helix-like DNA-binding domain superfamily/Winged helix DNA-binding domain"/>
    <property type="match status" value="1"/>
</dbReference>
<dbReference type="Pfam" id="PF00196">
    <property type="entry name" value="GerE"/>
    <property type="match status" value="1"/>
</dbReference>
<dbReference type="AlphaFoldDB" id="A0A858B793"/>
<dbReference type="InterPro" id="IPR000792">
    <property type="entry name" value="Tscrpt_reg_LuxR_C"/>
</dbReference>
<dbReference type="Proteomes" id="UP000464211">
    <property type="component" value="Chromosome"/>
</dbReference>
<evidence type="ECO:0000256" key="1">
    <source>
        <dbReference type="ARBA" id="ARBA00023015"/>
    </source>
</evidence>
<dbReference type="InterPro" id="IPR036388">
    <property type="entry name" value="WH-like_DNA-bd_sf"/>
</dbReference>
<dbReference type="CDD" id="cd06170">
    <property type="entry name" value="LuxR_C_like"/>
    <property type="match status" value="1"/>
</dbReference>